<evidence type="ECO:0000259" key="1">
    <source>
        <dbReference type="Pfam" id="PF20150"/>
    </source>
</evidence>
<organism evidence="2 3">
    <name type="scientific">Colletotrichum sublineola</name>
    <name type="common">Sorghum anthracnose fungus</name>
    <dbReference type="NCBI Taxonomy" id="1173701"/>
    <lineage>
        <taxon>Eukaryota</taxon>
        <taxon>Fungi</taxon>
        <taxon>Dikarya</taxon>
        <taxon>Ascomycota</taxon>
        <taxon>Pezizomycotina</taxon>
        <taxon>Sordariomycetes</taxon>
        <taxon>Hypocreomycetidae</taxon>
        <taxon>Glomerellales</taxon>
        <taxon>Glomerellaceae</taxon>
        <taxon>Colletotrichum</taxon>
        <taxon>Colletotrichum graminicola species complex</taxon>
    </lineage>
</organism>
<gene>
    <name evidence="2" type="ORF">CSUB01_04027</name>
</gene>
<dbReference type="EMBL" id="JMSE01000837">
    <property type="protein sequence ID" value="KDN67175.1"/>
    <property type="molecule type" value="Genomic_DNA"/>
</dbReference>
<dbReference type="AlphaFoldDB" id="A0A066XMI3"/>
<sequence length="264" mass="29660">MVLHDSFHLFDSLPAKIRRAIWIEVLSKARVIRIIGPHRDSTNQPLCMGVHTGPTIPSTAMACFEAYDTLKEAFPCLAVPQHNSRRRVWAFPEDCIIFLDGCDAVQIDSLTLPQIPSYTAHITRITQVAINLQADFWRFAFFSMGRISSICPNLRKILLIHNGSTASDGKIRAIITTAMARDGGSSLPGYKLQIPSEILIKILKSHDCHFPKWPQNPELLILTTVANNGPRLTSGSRPLPPFTRYTGWFSKLQIPFDYSEQYAD</sequence>
<dbReference type="InterPro" id="IPR045518">
    <property type="entry name" value="2EXR"/>
</dbReference>
<comment type="caution">
    <text evidence="2">The sequence shown here is derived from an EMBL/GenBank/DDBJ whole genome shotgun (WGS) entry which is preliminary data.</text>
</comment>
<accession>A0A066XMI3</accession>
<protein>
    <recommendedName>
        <fullName evidence="1">2EXR domain-containing protein</fullName>
    </recommendedName>
</protein>
<reference evidence="3" key="1">
    <citation type="journal article" date="2014" name="Genome Announc.">
        <title>Draft genome sequence of Colletotrichum sublineola, a destructive pathogen of cultivated sorghum.</title>
        <authorList>
            <person name="Baroncelli R."/>
            <person name="Sanz-Martin J.M."/>
            <person name="Rech G.E."/>
            <person name="Sukno S.A."/>
            <person name="Thon M.R."/>
        </authorList>
    </citation>
    <scope>NUCLEOTIDE SEQUENCE [LARGE SCALE GENOMIC DNA]</scope>
    <source>
        <strain evidence="3">TX430BB</strain>
    </source>
</reference>
<dbReference type="OrthoDB" id="3513892at2759"/>
<dbReference type="Pfam" id="PF20150">
    <property type="entry name" value="2EXR"/>
    <property type="match status" value="1"/>
</dbReference>
<evidence type="ECO:0000313" key="3">
    <source>
        <dbReference type="Proteomes" id="UP000027238"/>
    </source>
</evidence>
<feature type="domain" description="2EXR" evidence="1">
    <location>
        <begin position="7"/>
        <end position="89"/>
    </location>
</feature>
<dbReference type="Proteomes" id="UP000027238">
    <property type="component" value="Unassembled WGS sequence"/>
</dbReference>
<evidence type="ECO:0000313" key="2">
    <source>
        <dbReference type="EMBL" id="KDN67175.1"/>
    </source>
</evidence>
<keyword evidence="3" id="KW-1185">Reference proteome</keyword>
<dbReference type="eggNOG" id="ENOG502T4ZH">
    <property type="taxonomic scope" value="Eukaryota"/>
</dbReference>
<proteinExistence type="predicted"/>
<dbReference type="HOGENOM" id="CLU_1115671_0_0_1"/>
<name>A0A066XMI3_COLSU</name>
<dbReference type="OMA" id="HIDRITQ"/>